<evidence type="ECO:0000313" key="1">
    <source>
        <dbReference type="EMBL" id="MFD1187453.1"/>
    </source>
</evidence>
<comment type="caution">
    <text evidence="1">The sequence shown here is derived from an EMBL/GenBank/DDBJ whole genome shotgun (WGS) entry which is preliminary data.</text>
</comment>
<reference evidence="2" key="1">
    <citation type="journal article" date="2019" name="Int. J. Syst. Evol. Microbiol.">
        <title>The Global Catalogue of Microorganisms (GCM) 10K type strain sequencing project: providing services to taxonomists for standard genome sequencing and annotation.</title>
        <authorList>
            <consortium name="The Broad Institute Genomics Platform"/>
            <consortium name="The Broad Institute Genome Sequencing Center for Infectious Disease"/>
            <person name="Wu L."/>
            <person name="Ma J."/>
        </authorList>
    </citation>
    <scope>NUCLEOTIDE SEQUENCE [LARGE SCALE GENOMIC DNA]</scope>
    <source>
        <strain evidence="2">JCM 31319</strain>
    </source>
</reference>
<gene>
    <name evidence="1" type="ORF">ACFQ2O_14640</name>
</gene>
<dbReference type="RefSeq" id="WP_377528996.1">
    <property type="nucleotide sequence ID" value="NZ_JBHTLD010000143.1"/>
</dbReference>
<feature type="non-terminal residue" evidence="1">
    <location>
        <position position="1"/>
    </location>
</feature>
<sequence>LIAKYKNESFEFFKYNNSKGERINTVFVFESQADYLDKYLSYYQDLPNLTEVIVFASDGTFKISRNGMEYFIRHSHQDVFTDKEGNTRGVSLEVSKIVRNNLIKRFNDLMTATDFDQIKQIVTESKTKGFGELSIYDTSLRIAKFKNIEPDKVYLHAGARKGYEVLERKGYIPIGATKKNYLTIEELPFEFQKNLKTYEAENVGCLYKAQFEQLPNKK</sequence>
<accession>A0ABW3SRE6</accession>
<keyword evidence="2" id="KW-1185">Reference proteome</keyword>
<dbReference type="Proteomes" id="UP001597094">
    <property type="component" value="Unassembled WGS sequence"/>
</dbReference>
<dbReference type="EMBL" id="JBHTLD010000143">
    <property type="protein sequence ID" value="MFD1187453.1"/>
    <property type="molecule type" value="Genomic_DNA"/>
</dbReference>
<proteinExistence type="predicted"/>
<organism evidence="1 2">
    <name type="scientific">Pontibacter rugosus</name>
    <dbReference type="NCBI Taxonomy" id="1745966"/>
    <lineage>
        <taxon>Bacteria</taxon>
        <taxon>Pseudomonadati</taxon>
        <taxon>Bacteroidota</taxon>
        <taxon>Cytophagia</taxon>
        <taxon>Cytophagales</taxon>
        <taxon>Hymenobacteraceae</taxon>
        <taxon>Pontibacter</taxon>
    </lineage>
</organism>
<name>A0ABW3SRE6_9BACT</name>
<evidence type="ECO:0000313" key="2">
    <source>
        <dbReference type="Proteomes" id="UP001597094"/>
    </source>
</evidence>
<protein>
    <submittedName>
        <fullName evidence="1">Uncharacterized protein</fullName>
    </submittedName>
</protein>